<evidence type="ECO:0000256" key="1">
    <source>
        <dbReference type="SAM" id="Phobius"/>
    </source>
</evidence>
<feature type="domain" description="Helitron helicase-like" evidence="2">
    <location>
        <begin position="296"/>
        <end position="380"/>
    </location>
</feature>
<accession>A0ABQ5D153</accession>
<dbReference type="GO" id="GO:0004386">
    <property type="term" value="F:helicase activity"/>
    <property type="evidence" value="ECO:0007669"/>
    <property type="project" value="UniProtKB-KW"/>
</dbReference>
<dbReference type="PANTHER" id="PTHR45786">
    <property type="entry name" value="DNA BINDING PROTEIN-LIKE"/>
    <property type="match status" value="1"/>
</dbReference>
<evidence type="ECO:0000313" key="4">
    <source>
        <dbReference type="Proteomes" id="UP001151760"/>
    </source>
</evidence>
<protein>
    <submittedName>
        <fullName evidence="3">DNA helicase</fullName>
    </submittedName>
</protein>
<sequence length="381" mass="43505">MCNQRFCTESRSAQNQDFALNDQLTTNARKRKNSQALLLAGPNAVSSSRIVKRRLMTNSSKASSTSVKKKTTNVNNHISAMLALQIVATFIFIGLIYSLVISDDSPAYMDLGDCDQQCHHCGCLFWYNERLKGQNYSQKIKYHLCCGGGKIYMQQIPDPPEIIKQLLKNTHFMENIRAYNQMFAMTSFGAKIDNSVNKGRGPYVLKISSQIYHWIGSLCPEQGHHPRFLQLYIYDTHNEVENRMHHFGEVNKGTLNQDIIQGLIHVLDEHRRILPGIELKPRDGRGRGKQVSLNAYYKCQLHPRVKEFRLIFKGGRLFQQYVVAVFCAIEQSCLDFIRTHQNDFRLDYLLGLCDVISRGDHEGIAAGLKIMLPNTFTEGPR</sequence>
<feature type="transmembrane region" description="Helical" evidence="1">
    <location>
        <begin position="78"/>
        <end position="100"/>
    </location>
</feature>
<evidence type="ECO:0000313" key="3">
    <source>
        <dbReference type="EMBL" id="GJT32723.1"/>
    </source>
</evidence>
<organism evidence="3 4">
    <name type="scientific">Tanacetum coccineum</name>
    <dbReference type="NCBI Taxonomy" id="301880"/>
    <lineage>
        <taxon>Eukaryota</taxon>
        <taxon>Viridiplantae</taxon>
        <taxon>Streptophyta</taxon>
        <taxon>Embryophyta</taxon>
        <taxon>Tracheophyta</taxon>
        <taxon>Spermatophyta</taxon>
        <taxon>Magnoliopsida</taxon>
        <taxon>eudicotyledons</taxon>
        <taxon>Gunneridae</taxon>
        <taxon>Pentapetalae</taxon>
        <taxon>asterids</taxon>
        <taxon>campanulids</taxon>
        <taxon>Asterales</taxon>
        <taxon>Asteraceae</taxon>
        <taxon>Asteroideae</taxon>
        <taxon>Anthemideae</taxon>
        <taxon>Anthemidinae</taxon>
        <taxon>Tanacetum</taxon>
    </lineage>
</organism>
<keyword evidence="3" id="KW-0067">ATP-binding</keyword>
<dbReference type="Pfam" id="PF14214">
    <property type="entry name" value="Helitron_like_N"/>
    <property type="match status" value="1"/>
</dbReference>
<dbReference type="PANTHER" id="PTHR45786:SF74">
    <property type="entry name" value="ATP-DEPENDENT DNA HELICASE"/>
    <property type="match status" value="1"/>
</dbReference>
<keyword evidence="1" id="KW-1133">Transmembrane helix</keyword>
<gene>
    <name evidence="3" type="ORF">Tco_0923142</name>
</gene>
<keyword evidence="3" id="KW-0347">Helicase</keyword>
<comment type="caution">
    <text evidence="3">The sequence shown here is derived from an EMBL/GenBank/DDBJ whole genome shotgun (WGS) entry which is preliminary data.</text>
</comment>
<name>A0ABQ5D153_9ASTR</name>
<keyword evidence="3" id="KW-0547">Nucleotide-binding</keyword>
<reference evidence="3" key="2">
    <citation type="submission" date="2022-01" db="EMBL/GenBank/DDBJ databases">
        <authorList>
            <person name="Yamashiro T."/>
            <person name="Shiraishi A."/>
            <person name="Satake H."/>
            <person name="Nakayama K."/>
        </authorList>
    </citation>
    <scope>NUCLEOTIDE SEQUENCE</scope>
</reference>
<keyword evidence="4" id="KW-1185">Reference proteome</keyword>
<dbReference type="Proteomes" id="UP001151760">
    <property type="component" value="Unassembled WGS sequence"/>
</dbReference>
<dbReference type="InterPro" id="IPR025476">
    <property type="entry name" value="Helitron_helicase-like"/>
</dbReference>
<dbReference type="EMBL" id="BQNB010014815">
    <property type="protein sequence ID" value="GJT32723.1"/>
    <property type="molecule type" value="Genomic_DNA"/>
</dbReference>
<evidence type="ECO:0000259" key="2">
    <source>
        <dbReference type="Pfam" id="PF14214"/>
    </source>
</evidence>
<keyword evidence="3" id="KW-0378">Hydrolase</keyword>
<reference evidence="3" key="1">
    <citation type="journal article" date="2022" name="Int. J. Mol. Sci.">
        <title>Draft Genome of Tanacetum Coccineum: Genomic Comparison of Closely Related Tanacetum-Family Plants.</title>
        <authorList>
            <person name="Yamashiro T."/>
            <person name="Shiraishi A."/>
            <person name="Nakayama K."/>
            <person name="Satake H."/>
        </authorList>
    </citation>
    <scope>NUCLEOTIDE SEQUENCE</scope>
</reference>
<keyword evidence="1" id="KW-0472">Membrane</keyword>
<proteinExistence type="predicted"/>
<keyword evidence="1" id="KW-0812">Transmembrane</keyword>